<proteinExistence type="predicted"/>
<evidence type="ECO:0008006" key="3">
    <source>
        <dbReference type="Google" id="ProtNLM"/>
    </source>
</evidence>
<dbReference type="Proteomes" id="UP001575105">
    <property type="component" value="Unassembled WGS sequence"/>
</dbReference>
<sequence length="193" mass="20923">MPTAQTRTTDANPGQLRQAIHGRIVRLLSFCRDMDHGGIDQREARLAYGLSERQFFRDLATIRAAGVPVVRQGKVYVIDRGEPLPVVKPAPVVETKPEPVTTEPKRKPGRPVAGTSSIDLNVLHMLPCLPASALASDIAVDLGITVEQVIDAVERLGEHQIIEMAGSDSDPELGLWKESYRDVVEAQMVGGAA</sequence>
<dbReference type="EMBL" id="JBGUBD010000005">
    <property type="protein sequence ID" value="MFA9478578.1"/>
    <property type="molecule type" value="Genomic_DNA"/>
</dbReference>
<name>A0ABV4U6J4_9BACT</name>
<reference evidence="1 2" key="1">
    <citation type="submission" date="2024-08" db="EMBL/GenBank/DDBJ databases">
        <title>Whole-genome sequencing of halo(alkali)philic microorganisms from hypersaline lakes.</title>
        <authorList>
            <person name="Sorokin D.Y."/>
            <person name="Merkel A.Y."/>
            <person name="Messina E."/>
            <person name="Yakimov M."/>
        </authorList>
    </citation>
    <scope>NUCLEOTIDE SEQUENCE [LARGE SCALE GENOMIC DNA]</scope>
    <source>
        <strain evidence="1 2">AB-hyl4</strain>
    </source>
</reference>
<organism evidence="1 2">
    <name type="scientific">Natronomicrosphaera hydrolytica</name>
    <dbReference type="NCBI Taxonomy" id="3242702"/>
    <lineage>
        <taxon>Bacteria</taxon>
        <taxon>Pseudomonadati</taxon>
        <taxon>Planctomycetota</taxon>
        <taxon>Phycisphaerae</taxon>
        <taxon>Phycisphaerales</taxon>
        <taxon>Phycisphaeraceae</taxon>
        <taxon>Natronomicrosphaera</taxon>
    </lineage>
</organism>
<evidence type="ECO:0000313" key="1">
    <source>
        <dbReference type="EMBL" id="MFA9478578.1"/>
    </source>
</evidence>
<protein>
    <recommendedName>
        <fullName evidence="3">WYL domain-containing protein</fullName>
    </recommendedName>
</protein>
<comment type="caution">
    <text evidence="1">The sequence shown here is derived from an EMBL/GenBank/DDBJ whole genome shotgun (WGS) entry which is preliminary data.</text>
</comment>
<accession>A0ABV4U6J4</accession>
<gene>
    <name evidence="1" type="ORF">ACERK3_09745</name>
</gene>
<dbReference type="RefSeq" id="WP_425345504.1">
    <property type="nucleotide sequence ID" value="NZ_JBGUBD010000005.1"/>
</dbReference>
<evidence type="ECO:0000313" key="2">
    <source>
        <dbReference type="Proteomes" id="UP001575105"/>
    </source>
</evidence>
<keyword evidence="2" id="KW-1185">Reference proteome</keyword>